<dbReference type="AlphaFoldDB" id="A0A1H9AWX6"/>
<dbReference type="Proteomes" id="UP000199021">
    <property type="component" value="Unassembled WGS sequence"/>
</dbReference>
<dbReference type="InParanoid" id="A0A1H9AWX6"/>
<evidence type="ECO:0000256" key="1">
    <source>
        <dbReference type="SAM" id="Phobius"/>
    </source>
</evidence>
<evidence type="ECO:0000313" key="2">
    <source>
        <dbReference type="EMBL" id="SEP80448.1"/>
    </source>
</evidence>
<reference evidence="3" key="1">
    <citation type="submission" date="2016-10" db="EMBL/GenBank/DDBJ databases">
        <authorList>
            <person name="Varghese N."/>
            <person name="Submissions S."/>
        </authorList>
    </citation>
    <scope>NUCLEOTIDE SEQUENCE [LARGE SCALE GENOMIC DNA]</scope>
    <source>
        <strain evidence="3">DSM 24740</strain>
    </source>
</reference>
<evidence type="ECO:0000313" key="3">
    <source>
        <dbReference type="Proteomes" id="UP000199021"/>
    </source>
</evidence>
<feature type="transmembrane region" description="Helical" evidence="1">
    <location>
        <begin position="89"/>
        <end position="108"/>
    </location>
</feature>
<feature type="transmembrane region" description="Helical" evidence="1">
    <location>
        <begin position="6"/>
        <end position="25"/>
    </location>
</feature>
<sequence>MYFPDIRLPYFYNLPIAVLLGFYIWSRLERLLFFLSACDGGPEVFGVSAAGDPLEVIYLKTFLTILPAATAAVHFVQQFNRRNDLSLRETIFILTAVNILTSLIAGFLR</sequence>
<name>A0A1H9AWX6_9BACT</name>
<keyword evidence="3" id="KW-1185">Reference proteome</keyword>
<keyword evidence="1" id="KW-1133">Transmembrane helix</keyword>
<dbReference type="EMBL" id="FOFB01000002">
    <property type="protein sequence ID" value="SEP80448.1"/>
    <property type="molecule type" value="Genomic_DNA"/>
</dbReference>
<gene>
    <name evidence="2" type="ORF">SAMN05444359_102234</name>
</gene>
<accession>A0A1H9AWX6</accession>
<keyword evidence="1" id="KW-0812">Transmembrane</keyword>
<protein>
    <submittedName>
        <fullName evidence="2">Uncharacterized protein</fullName>
    </submittedName>
</protein>
<feature type="transmembrane region" description="Helical" evidence="1">
    <location>
        <begin position="57"/>
        <end position="77"/>
    </location>
</feature>
<dbReference type="OrthoDB" id="9888986at2"/>
<keyword evidence="1" id="KW-0472">Membrane</keyword>
<organism evidence="2 3">
    <name type="scientific">Neolewinella agarilytica</name>
    <dbReference type="NCBI Taxonomy" id="478744"/>
    <lineage>
        <taxon>Bacteria</taxon>
        <taxon>Pseudomonadati</taxon>
        <taxon>Bacteroidota</taxon>
        <taxon>Saprospiria</taxon>
        <taxon>Saprospirales</taxon>
        <taxon>Lewinellaceae</taxon>
        <taxon>Neolewinella</taxon>
    </lineage>
</organism>
<proteinExistence type="predicted"/>
<dbReference type="RefSeq" id="WP_090165412.1">
    <property type="nucleotide sequence ID" value="NZ_FOFB01000002.1"/>
</dbReference>